<gene>
    <name evidence="4" type="ORF">Strain138_002327</name>
    <name evidence="5" type="ORF">Strain318_002326</name>
</gene>
<dbReference type="CDD" id="cd00077">
    <property type="entry name" value="HDc"/>
    <property type="match status" value="1"/>
</dbReference>
<dbReference type="RefSeq" id="WP_367885877.1">
    <property type="nucleotide sequence ID" value="NZ_CP130612.1"/>
</dbReference>
<dbReference type="EMBL" id="CP130613">
    <property type="protein sequence ID" value="WKW15919.1"/>
    <property type="molecule type" value="Genomic_DNA"/>
</dbReference>
<dbReference type="InterPro" id="IPR048430">
    <property type="entry name" value="MASE9"/>
</dbReference>
<evidence type="ECO:0000259" key="3">
    <source>
        <dbReference type="PROSITE" id="PS51832"/>
    </source>
</evidence>
<keyword evidence="6" id="KW-1185">Reference proteome</keyword>
<feature type="transmembrane region" description="Helical" evidence="1">
    <location>
        <begin position="103"/>
        <end position="124"/>
    </location>
</feature>
<keyword evidence="1" id="KW-0812">Transmembrane</keyword>
<accession>A0AA49JW85</accession>
<dbReference type="Pfam" id="PF20972">
    <property type="entry name" value="MASE9"/>
    <property type="match status" value="1"/>
</dbReference>
<dbReference type="Pfam" id="PF13487">
    <property type="entry name" value="HD_5"/>
    <property type="match status" value="1"/>
</dbReference>
<dbReference type="InterPro" id="IPR006674">
    <property type="entry name" value="HD_domain"/>
</dbReference>
<dbReference type="InterPro" id="IPR037522">
    <property type="entry name" value="HD_GYP_dom"/>
</dbReference>
<dbReference type="EMBL" id="CP130612">
    <property type="protein sequence ID" value="WKW13013.1"/>
    <property type="molecule type" value="Genomic_DNA"/>
</dbReference>
<dbReference type="Proteomes" id="UP001229955">
    <property type="component" value="Chromosome"/>
</dbReference>
<dbReference type="PROSITE" id="PS51832">
    <property type="entry name" value="HD_GYP"/>
    <property type="match status" value="1"/>
</dbReference>
<dbReference type="AlphaFoldDB" id="A0AA49JW85"/>
<accession>A0AA49K1U2</accession>
<name>A0AA49JW85_9BACT</name>
<reference evidence="4" key="1">
    <citation type="submission" date="2023-07" db="EMBL/GenBank/DDBJ databases">
        <authorList>
            <person name="Haufschild T."/>
            <person name="Kallscheuer N."/>
            <person name="Hammer J."/>
            <person name="Kohn T."/>
            <person name="Kabuu M."/>
            <person name="Jogler M."/>
            <person name="Wohfarth N."/>
            <person name="Heuer A."/>
            <person name="Rohde M."/>
            <person name="van Teeseling M.C.F."/>
            <person name="Jogler C."/>
        </authorList>
    </citation>
    <scope>NUCLEOTIDE SEQUENCE</scope>
    <source>
        <strain evidence="4">Strain 138</strain>
        <strain evidence="5">Strain 318</strain>
    </source>
</reference>
<dbReference type="SMART" id="SM00471">
    <property type="entry name" value="HDc"/>
    <property type="match status" value="1"/>
</dbReference>
<dbReference type="Gene3D" id="1.10.3210.10">
    <property type="entry name" value="Hypothetical protein af1432"/>
    <property type="match status" value="1"/>
</dbReference>
<evidence type="ECO:0000256" key="1">
    <source>
        <dbReference type="SAM" id="Phobius"/>
    </source>
</evidence>
<keyword evidence="1" id="KW-1133">Transmembrane helix</keyword>
<sequence length="457" mass="48898">MSQQRVLRIVETVAAGALVVLAAFAALGEPPTTSEWRAAAFFTVFGVLAAALTYNTSKSTAGTISFLPFLSVALVSPNLAALLAVLMSTLLAEIVHRRPPLKLVFNTAQHTFSVAVGIALYLAVGGESVLTGAPQILPFVLLVATYFIVNKLAVSTVVAASSGSGTLQLWIKSIGGSALYDALSMPLIIFFAIAYARLGPGWTAILALPMLGIRQLYRTVYALEKVNEELLQLMVASIEARDPYTSGHSQRVARYARVIAKEVGLPPRQIERVEIAALLHDVGKIHEEFAHILRKPGRLSDEEFAMMKLHPIRSAELVAKVSHFADLVAPVRAHHEAWNGAGYPDQLAGQSIPLAARVIAIADTIDAMTTSRPYREGLSLEKVRAEIAAESGRQFDPALADAITTQRAWSAISETILRAQLDLPATELRLTYGGLVPGNTGEFVALGVGSKDVVHAA</sequence>
<evidence type="ECO:0000313" key="4">
    <source>
        <dbReference type="EMBL" id="WKW13013.1"/>
    </source>
</evidence>
<feature type="domain" description="HD-GYP" evidence="3">
    <location>
        <begin position="223"/>
        <end position="419"/>
    </location>
</feature>
<evidence type="ECO:0000313" key="6">
    <source>
        <dbReference type="Proteomes" id="UP001229955"/>
    </source>
</evidence>
<dbReference type="SUPFAM" id="SSF109604">
    <property type="entry name" value="HD-domain/PDEase-like"/>
    <property type="match status" value="1"/>
</dbReference>
<keyword evidence="1" id="KW-0472">Membrane</keyword>
<evidence type="ECO:0000259" key="2">
    <source>
        <dbReference type="PROSITE" id="PS51831"/>
    </source>
</evidence>
<dbReference type="KEGG" id="pspc:Strain318_002326"/>
<proteinExistence type="predicted"/>
<feature type="transmembrane region" description="Helical" evidence="1">
    <location>
        <begin position="136"/>
        <end position="160"/>
    </location>
</feature>
<feature type="transmembrane region" description="Helical" evidence="1">
    <location>
        <begin position="187"/>
        <end position="208"/>
    </location>
</feature>
<feature type="transmembrane region" description="Helical" evidence="1">
    <location>
        <begin position="38"/>
        <end position="54"/>
    </location>
</feature>
<evidence type="ECO:0000313" key="5">
    <source>
        <dbReference type="EMBL" id="WKW15919.1"/>
    </source>
</evidence>
<feature type="transmembrane region" description="Helical" evidence="1">
    <location>
        <begin position="66"/>
        <end position="91"/>
    </location>
</feature>
<dbReference type="PROSITE" id="PS51831">
    <property type="entry name" value="HD"/>
    <property type="match status" value="1"/>
</dbReference>
<organism evidence="4">
    <name type="scientific">Pseudogemmatithrix spongiicola</name>
    <dbReference type="NCBI Taxonomy" id="3062599"/>
    <lineage>
        <taxon>Bacteria</taxon>
        <taxon>Pseudomonadati</taxon>
        <taxon>Gemmatimonadota</taxon>
        <taxon>Gemmatimonadia</taxon>
        <taxon>Gemmatimonadales</taxon>
        <taxon>Gemmatimonadaceae</taxon>
        <taxon>Pseudogemmatithrix</taxon>
    </lineage>
</organism>
<feature type="domain" description="HD" evidence="2">
    <location>
        <begin position="245"/>
        <end position="368"/>
    </location>
</feature>
<dbReference type="PANTHER" id="PTHR43155">
    <property type="entry name" value="CYCLIC DI-GMP PHOSPHODIESTERASE PA4108-RELATED"/>
    <property type="match status" value="1"/>
</dbReference>
<protein>
    <submittedName>
        <fullName evidence="4">HD-GYP domain-containing protein</fullName>
    </submittedName>
</protein>
<dbReference type="InterPro" id="IPR003607">
    <property type="entry name" value="HD/PDEase_dom"/>
</dbReference>